<comment type="caution">
    <text evidence="3">The sequence shown here is derived from an EMBL/GenBank/DDBJ whole genome shotgun (WGS) entry which is preliminary data.</text>
</comment>
<accession>A0A0R1YIV7</accession>
<evidence type="ECO:0000313" key="4">
    <source>
        <dbReference type="Proteomes" id="UP000051223"/>
    </source>
</evidence>
<dbReference type="PANTHER" id="PTHR21666">
    <property type="entry name" value="PEPTIDASE-RELATED"/>
    <property type="match status" value="1"/>
</dbReference>
<dbReference type="RefSeq" id="WP_025081251.1">
    <property type="nucleotide sequence ID" value="NZ_AZGI01000032.1"/>
</dbReference>
<protein>
    <submittedName>
        <fullName evidence="3">Enterolysin A</fullName>
    </submittedName>
</protein>
<dbReference type="STRING" id="1423754.FC39_GL000953"/>
<dbReference type="PATRIC" id="fig|1423754.3.peg.981"/>
<dbReference type="InterPro" id="IPR016047">
    <property type="entry name" value="M23ase_b-sheet_dom"/>
</dbReference>
<feature type="signal peptide" evidence="1">
    <location>
        <begin position="1"/>
        <end position="24"/>
    </location>
</feature>
<organism evidence="3 4">
    <name type="scientific">Lactobacillus hamsteri DSM 5661 = JCM 6256</name>
    <dbReference type="NCBI Taxonomy" id="1423754"/>
    <lineage>
        <taxon>Bacteria</taxon>
        <taxon>Bacillati</taxon>
        <taxon>Bacillota</taxon>
        <taxon>Bacilli</taxon>
        <taxon>Lactobacillales</taxon>
        <taxon>Lactobacillaceae</taxon>
        <taxon>Lactobacillus</taxon>
    </lineage>
</organism>
<dbReference type="Pfam" id="PF01551">
    <property type="entry name" value="Peptidase_M23"/>
    <property type="match status" value="1"/>
</dbReference>
<dbReference type="InterPro" id="IPR050570">
    <property type="entry name" value="Cell_wall_metabolism_enzyme"/>
</dbReference>
<keyword evidence="1" id="KW-0732">Signal</keyword>
<dbReference type="Gene3D" id="2.70.70.10">
    <property type="entry name" value="Glucose Permease (Domain IIA)"/>
    <property type="match status" value="1"/>
</dbReference>
<dbReference type="AlphaFoldDB" id="A0A0R1YIV7"/>
<dbReference type="InterPro" id="IPR011055">
    <property type="entry name" value="Dup_hybrid_motif"/>
</dbReference>
<proteinExistence type="predicted"/>
<feature type="chain" id="PRO_5038988372" evidence="1">
    <location>
        <begin position="25"/>
        <end position="208"/>
    </location>
</feature>
<feature type="domain" description="M23ase beta-sheet core" evidence="2">
    <location>
        <begin position="86"/>
        <end position="176"/>
    </location>
</feature>
<dbReference type="EMBL" id="AZGI01000032">
    <property type="protein sequence ID" value="KRM39883.1"/>
    <property type="molecule type" value="Genomic_DNA"/>
</dbReference>
<evidence type="ECO:0000259" key="2">
    <source>
        <dbReference type="Pfam" id="PF01551"/>
    </source>
</evidence>
<dbReference type="eggNOG" id="ENOG5033W59">
    <property type="taxonomic scope" value="Bacteria"/>
</dbReference>
<evidence type="ECO:0000256" key="1">
    <source>
        <dbReference type="SAM" id="SignalP"/>
    </source>
</evidence>
<keyword evidence="4" id="KW-1185">Reference proteome</keyword>
<reference evidence="3 4" key="1">
    <citation type="journal article" date="2015" name="Genome Announc.">
        <title>Expanding the biotechnology potential of lactobacilli through comparative genomics of 213 strains and associated genera.</title>
        <authorList>
            <person name="Sun Z."/>
            <person name="Harris H.M."/>
            <person name="McCann A."/>
            <person name="Guo C."/>
            <person name="Argimon S."/>
            <person name="Zhang W."/>
            <person name="Yang X."/>
            <person name="Jeffery I.B."/>
            <person name="Cooney J.C."/>
            <person name="Kagawa T.F."/>
            <person name="Liu W."/>
            <person name="Song Y."/>
            <person name="Salvetti E."/>
            <person name="Wrobel A."/>
            <person name="Rasinkangas P."/>
            <person name="Parkhill J."/>
            <person name="Rea M.C."/>
            <person name="O'Sullivan O."/>
            <person name="Ritari J."/>
            <person name="Douillard F.P."/>
            <person name="Paul Ross R."/>
            <person name="Yang R."/>
            <person name="Briner A.E."/>
            <person name="Felis G.E."/>
            <person name="de Vos W.M."/>
            <person name="Barrangou R."/>
            <person name="Klaenhammer T.R."/>
            <person name="Caufield P.W."/>
            <person name="Cui Y."/>
            <person name="Zhang H."/>
            <person name="O'Toole P.W."/>
        </authorList>
    </citation>
    <scope>NUCLEOTIDE SEQUENCE [LARGE SCALE GENOMIC DNA]</scope>
    <source>
        <strain evidence="3 4">DSM 5661</strain>
    </source>
</reference>
<dbReference type="CDD" id="cd12797">
    <property type="entry name" value="M23_peptidase"/>
    <property type="match status" value="1"/>
</dbReference>
<dbReference type="SUPFAM" id="SSF51261">
    <property type="entry name" value="Duplicated hybrid motif"/>
    <property type="match status" value="1"/>
</dbReference>
<evidence type="ECO:0000313" key="3">
    <source>
        <dbReference type="EMBL" id="KRM39883.1"/>
    </source>
</evidence>
<gene>
    <name evidence="3" type="ORF">FC39_GL000953</name>
</gene>
<dbReference type="Proteomes" id="UP000051223">
    <property type="component" value="Unassembled WGS sequence"/>
</dbReference>
<dbReference type="GO" id="GO:0004222">
    <property type="term" value="F:metalloendopeptidase activity"/>
    <property type="evidence" value="ECO:0007669"/>
    <property type="project" value="TreeGrafter"/>
</dbReference>
<sequence>MKKLNKSIFTFAALLTLASSFTFSASTTEAAKKKKDINVEQTEQVENNSWGYPFAKLDKNGVNPMYNAQIFGNTNYARSFNPLSYFHDGWDFGWGEVGHSTVRAIHPGTVKKVAYGSGLGWFVWVVSPDKYVEIYQEGFNKKKDISVKTGQTVKTGQKIGKLTGSHLHLGVTKTTKKYINAHGYPCNNWFINNGTWLNPVKTIEKNMK</sequence>
<dbReference type="PANTHER" id="PTHR21666:SF270">
    <property type="entry name" value="MUREIN HYDROLASE ACTIVATOR ENVC"/>
    <property type="match status" value="1"/>
</dbReference>
<name>A0A0R1YIV7_9LACO</name>
<dbReference type="OrthoDB" id="2300848at2"/>